<feature type="compositionally biased region" description="Basic and acidic residues" evidence="1">
    <location>
        <begin position="51"/>
        <end position="62"/>
    </location>
</feature>
<feature type="compositionally biased region" description="Basic and acidic residues" evidence="1">
    <location>
        <begin position="222"/>
        <end position="234"/>
    </location>
</feature>
<dbReference type="GO" id="GO:0005634">
    <property type="term" value="C:nucleus"/>
    <property type="evidence" value="ECO:0007669"/>
    <property type="project" value="InterPro"/>
</dbReference>
<sequence length="2166" mass="243347">MATWKELGEVPDSDDESALDSQESEPAPPPQIDICAPDGIDTEIPVPGVEDENRHADRRDGSEIWDIPFSSQASGENQVAARPPTPEALPPTSILKTDTPAPAPLRPLSIFEDLNNDFEEDLEDTVQPAEQNDSRSARVEVALQLLPEDVRREYVEATYEVEHNAANDENADDDDNETSLQEAIRLGRSLRPRKPIQEHPYLLESAQYSKTLKSHGVRPLRMRIEEALRRKKQEEEDSQEQDYEEDSQVTAKDTAQDDTEESQGIRDAGLLDEADLLPLSSDGRPSPSPPASRQADMLRSSQDDEEEFPDPADVEKWKANKRPYRRDKRRASPKVSSKRKIPRVRDPVGPLRETPPAPLVDDVFDIPPSPPQTSPALLGTTPMTAFKYARHGPITLLTPKPSSTISSRGRSPTPADQTRETIDLTMAGDEDNTNDEPGGSSGSGSESESEPVRAAVKRMRGVLPASWLRLDQQRARPKPGLDTRQRSPDPSPERNHRKGVAQRRQVSPKPGHDAALSLDDDDDDDANPQQDDTGSVPRYKPVSIFEDDAGSVIEEDEIDRMVFSNKRASTNAIGSERPKKRRKDQPSTFKGVQSRRKRQQKITGVLGRSKSTKAKSNGEVRRSTAHASARGNAKDYRNRKVATPPPPRLSILDVVDANAPPFIRIAARTANKRRDQGRSSPSRKHIMLGTRKDNIDAVEVLTSWKRGITQPKILPKRATTQSRINIPEPLRAVSHNTVVQPSKAHSKPRSRGFVPSARFSQPRRMVQQTSLDNFVNVEAEGPTTAPSLHHAAPRNTHSKKQNASLRPAQLETAGEPASRHTFITRKRALDAVYRKSRKALPAPTNVRLERFVDSHVPTAVQDHPIETSSPTEDTDLSRRVAAQRRPRARKQAQPRPLDVTAPQYAHANDPLPRAFSPLAEIVNVTEGGGKLLGLGPFGTHYTQHFEVFPLDPGVFFHESTFLGSGRLLKTLDEKSIDASNHPRARQTFTLDEKTLLWGQWDAQTSSEFGIIFDWIADNLYADSLSDMVSKSSVRAIEFILEYLQDSISFIEPESQSLFTGRALEVLQTFARRIETFPDKSHDRRRPFIEVSTRALVVTLHVLRISQNANQLLSEAFQLEELLKRISKAIAQRLLSTNLVDIRALYDDLQHMSFRERGIRNERYSAISWVTIIRVLEEARIPRSGFWDIVSPVLLSHGTDLITDTHTFERVWHNLFLLLPLGEFDNGGVVLQGIRHRIPLEGWSIPQRLLKRVFQVYQSNSRQSPSFNDYCRALVSRCYFLVEQWGWRKGNTVVGTIFDFFAAQDLSHLRNEEVYQSPQFLERLAESPSLAILPEDRCFHIFLKLLALTIKRLRKFGLVKDVRNLVTRVLPNHNRQHDKEKDTHETEMAALRNHHDLLCTLFWAAPVELRPSPQNIEKLVVPGSSHKEACLISLRAWSQLSRFVVSSSEDVSAYRPFADWQRSVFQQVLGQYMSVESDVQQQLLRMSKDTSRTISQDWKNAVIKTNKTTAMDILHFSMKAVLDVMRYTRTLGAASFVMNHYQLDQAFSRLSFTSAESDWGMLRVSLDVLGYYLTRIKEFGHQPAVNADHSWHGEDAIMLLERKLAVPFLATVRGLVGVGFKDFALGPTSDRALCVEQAVCLAGRLAVCLIHARLSRVSQFFASGKYHVFQDLSKPVSSPSRKYTALFLATLMEEGLTEFKDIGMTSLDLFLCEIVKPFDYLAYENRLAMAMKRQGDPYLEAAVIETGNSPDYNSNRDLFNYTLTAMRKALRYTDTAQKQPLQTQFAKSLRFTMDRMKLDLKSMAQDSSAHMNHIAFVRSIISLIRSQDMCPVDSFFYQISREYSPSTQDPRLQTAGILAWGLKLEEGDTKAASGLFYLLFPSFKLALANGKLTNEKEILQQGMKNTHVFSFMLSIMFPAIIKAAVQEPKGWVLLETYTEAFQAQLAAACIHREIGPGSMVHVLNLMKIMLTGVQHLQSRDVFELRPEHLVILRLMISILNLVSPSLAAYLINEASSPTAPEIIEVIDALTDFTRAGGRYLSELLEETPMEQAIIVDPSHLFGAIRGPGAVSSPEHSEHINRFASHMVQDINNNWTSDDSVITVRGPSRPQQGPSATQSGQGTRLPGWKAGDLVRGLNEQLREWNYHNDTTKTAATASGAVPLDDFLF</sequence>
<protein>
    <submittedName>
        <fullName evidence="2">Uu.00g063630.m01.CDS01</fullName>
    </submittedName>
</protein>
<comment type="caution">
    <text evidence="2">The sequence shown here is derived from an EMBL/GenBank/DDBJ whole genome shotgun (WGS) entry which is preliminary data.</text>
</comment>
<feature type="region of interest" description="Disordered" evidence="1">
    <location>
        <begin position="158"/>
        <end position="379"/>
    </location>
</feature>
<name>A0AAI8VUM8_9PEZI</name>
<dbReference type="PANTHER" id="PTHR28122">
    <property type="entry name" value="E3 UBIQUITIN-PROTEIN LIGASE SUBSTRATE RECEPTOR MMS22"/>
    <property type="match status" value="1"/>
</dbReference>
<dbReference type="GO" id="GO:0000724">
    <property type="term" value="P:double-strand break repair via homologous recombination"/>
    <property type="evidence" value="ECO:0007669"/>
    <property type="project" value="TreeGrafter"/>
</dbReference>
<feature type="region of interest" description="Disordered" evidence="1">
    <location>
        <begin position="1"/>
        <end position="136"/>
    </location>
</feature>
<dbReference type="Pfam" id="PF09462">
    <property type="entry name" value="Mus7"/>
    <property type="match status" value="1"/>
</dbReference>
<dbReference type="InterPro" id="IPR019021">
    <property type="entry name" value="Mms22"/>
</dbReference>
<feature type="compositionally biased region" description="Acidic residues" evidence="1">
    <location>
        <begin position="235"/>
        <end position="247"/>
    </location>
</feature>
<keyword evidence="3" id="KW-1185">Reference proteome</keyword>
<evidence type="ECO:0000313" key="3">
    <source>
        <dbReference type="Proteomes" id="UP001295740"/>
    </source>
</evidence>
<accession>A0AAI8VUM8</accession>
<gene>
    <name evidence="2" type="ORF">KHLLAP_LOCUS11206</name>
</gene>
<feature type="region of interest" description="Disordered" evidence="1">
    <location>
        <begin position="2099"/>
        <end position="2127"/>
    </location>
</feature>
<feature type="region of interest" description="Disordered" evidence="1">
    <location>
        <begin position="569"/>
        <end position="652"/>
    </location>
</feature>
<evidence type="ECO:0000313" key="2">
    <source>
        <dbReference type="EMBL" id="CAJ2510738.1"/>
    </source>
</evidence>
<proteinExistence type="predicted"/>
<feature type="compositionally biased region" description="Basic residues" evidence="1">
    <location>
        <begin position="319"/>
        <end position="342"/>
    </location>
</feature>
<feature type="region of interest" description="Disordered" evidence="1">
    <location>
        <begin position="857"/>
        <end position="896"/>
    </location>
</feature>
<dbReference type="GO" id="GO:0035361">
    <property type="term" value="C:Cul8-RING ubiquitin ligase complex"/>
    <property type="evidence" value="ECO:0007669"/>
    <property type="project" value="TreeGrafter"/>
</dbReference>
<feature type="region of interest" description="Disordered" evidence="1">
    <location>
        <begin position="734"/>
        <end position="758"/>
    </location>
</feature>
<feature type="compositionally biased region" description="Acidic residues" evidence="1">
    <location>
        <begin position="9"/>
        <end position="18"/>
    </location>
</feature>
<feature type="compositionally biased region" description="Polar residues" evidence="1">
    <location>
        <begin position="2107"/>
        <end position="2120"/>
    </location>
</feature>
<evidence type="ECO:0000256" key="1">
    <source>
        <dbReference type="SAM" id="MobiDB-lite"/>
    </source>
</evidence>
<dbReference type="PANTHER" id="PTHR28122:SF1">
    <property type="entry name" value="E3 UBIQUITIN-PROTEIN LIGASE SUBSTRATE RECEPTOR MMS22"/>
    <property type="match status" value="1"/>
</dbReference>
<feature type="region of interest" description="Disordered" evidence="1">
    <location>
        <begin position="780"/>
        <end position="818"/>
    </location>
</feature>
<organism evidence="2 3">
    <name type="scientific">Anthostomella pinea</name>
    <dbReference type="NCBI Taxonomy" id="933095"/>
    <lineage>
        <taxon>Eukaryota</taxon>
        <taxon>Fungi</taxon>
        <taxon>Dikarya</taxon>
        <taxon>Ascomycota</taxon>
        <taxon>Pezizomycotina</taxon>
        <taxon>Sordariomycetes</taxon>
        <taxon>Xylariomycetidae</taxon>
        <taxon>Xylariales</taxon>
        <taxon>Xylariaceae</taxon>
        <taxon>Anthostomella</taxon>
    </lineage>
</organism>
<reference evidence="2" key="1">
    <citation type="submission" date="2023-10" db="EMBL/GenBank/DDBJ databases">
        <authorList>
            <person name="Hackl T."/>
        </authorList>
    </citation>
    <scope>NUCLEOTIDE SEQUENCE</scope>
</reference>
<feature type="compositionally biased region" description="Low complexity" evidence="1">
    <location>
        <begin position="276"/>
        <end position="285"/>
    </location>
</feature>
<feature type="compositionally biased region" description="Polar residues" evidence="1">
    <location>
        <begin position="400"/>
        <end position="416"/>
    </location>
</feature>
<feature type="compositionally biased region" description="Basic residues" evidence="1">
    <location>
        <begin position="212"/>
        <end position="221"/>
    </location>
</feature>
<feature type="region of interest" description="Disordered" evidence="1">
    <location>
        <begin position="392"/>
        <end position="551"/>
    </location>
</feature>
<dbReference type="Proteomes" id="UP001295740">
    <property type="component" value="Unassembled WGS sequence"/>
</dbReference>
<dbReference type="EMBL" id="CAUWAG010000018">
    <property type="protein sequence ID" value="CAJ2510738.1"/>
    <property type="molecule type" value="Genomic_DNA"/>
</dbReference>
<feature type="compositionally biased region" description="Acidic residues" evidence="1">
    <location>
        <begin position="303"/>
        <end position="312"/>
    </location>
</feature>
<feature type="compositionally biased region" description="Basic and acidic residues" evidence="1">
    <location>
        <begin position="471"/>
        <end position="494"/>
    </location>
</feature>
<feature type="compositionally biased region" description="Basic residues" evidence="1">
    <location>
        <begin position="881"/>
        <end position="892"/>
    </location>
</feature>
<feature type="compositionally biased region" description="Acidic residues" evidence="1">
    <location>
        <begin position="114"/>
        <end position="124"/>
    </location>
</feature>
<dbReference type="GO" id="GO:0031297">
    <property type="term" value="P:replication fork processing"/>
    <property type="evidence" value="ECO:0007669"/>
    <property type="project" value="InterPro"/>
</dbReference>